<evidence type="ECO:0000313" key="1">
    <source>
        <dbReference type="EMBL" id="BAT86865.1"/>
    </source>
</evidence>
<organism evidence="1 2">
    <name type="scientific">Vigna angularis var. angularis</name>
    <dbReference type="NCBI Taxonomy" id="157739"/>
    <lineage>
        <taxon>Eukaryota</taxon>
        <taxon>Viridiplantae</taxon>
        <taxon>Streptophyta</taxon>
        <taxon>Embryophyta</taxon>
        <taxon>Tracheophyta</taxon>
        <taxon>Spermatophyta</taxon>
        <taxon>Magnoliopsida</taxon>
        <taxon>eudicotyledons</taxon>
        <taxon>Gunneridae</taxon>
        <taxon>Pentapetalae</taxon>
        <taxon>rosids</taxon>
        <taxon>fabids</taxon>
        <taxon>Fabales</taxon>
        <taxon>Fabaceae</taxon>
        <taxon>Papilionoideae</taxon>
        <taxon>50 kb inversion clade</taxon>
        <taxon>NPAAA clade</taxon>
        <taxon>indigoferoid/millettioid clade</taxon>
        <taxon>Phaseoleae</taxon>
        <taxon>Vigna</taxon>
    </lineage>
</organism>
<proteinExistence type="predicted"/>
<keyword evidence="2" id="KW-1185">Reference proteome</keyword>
<protein>
    <submittedName>
        <fullName evidence="1">Uncharacterized protein</fullName>
    </submittedName>
</protein>
<dbReference type="EMBL" id="AP015038">
    <property type="protein sequence ID" value="BAT86865.1"/>
    <property type="molecule type" value="Genomic_DNA"/>
</dbReference>
<accession>A0A0S3S240</accession>
<dbReference type="Proteomes" id="UP000291084">
    <property type="component" value="Chromosome 5"/>
</dbReference>
<reference evidence="1 2" key="1">
    <citation type="journal article" date="2015" name="Sci. Rep.">
        <title>The power of single molecule real-time sequencing technology in the de novo assembly of a eukaryotic genome.</title>
        <authorList>
            <person name="Sakai H."/>
            <person name="Naito K."/>
            <person name="Ogiso-Tanaka E."/>
            <person name="Takahashi Y."/>
            <person name="Iseki K."/>
            <person name="Muto C."/>
            <person name="Satou K."/>
            <person name="Teruya K."/>
            <person name="Shiroma A."/>
            <person name="Shimoji M."/>
            <person name="Hirano T."/>
            <person name="Itoh T."/>
            <person name="Kaga A."/>
            <person name="Tomooka N."/>
        </authorList>
    </citation>
    <scope>NUCLEOTIDE SEQUENCE [LARGE SCALE GENOMIC DNA]</scope>
    <source>
        <strain evidence="2">cv. Shumari</strain>
    </source>
</reference>
<dbReference type="AlphaFoldDB" id="A0A0S3S240"/>
<name>A0A0S3S240_PHAAN</name>
<feature type="non-terminal residue" evidence="1">
    <location>
        <position position="1"/>
    </location>
</feature>
<sequence length="78" mass="9064">QTSFLHCLITSIYKNFSILRRISVDTLVIVCTATRLFMSLTLTLPTSIHWRHGFIYQFTPFSPVKPSYQQPSHLVNLH</sequence>
<gene>
    <name evidence="1" type="primary">Vigan.05G019100</name>
    <name evidence="1" type="ORF">VIGAN_05019100</name>
</gene>
<evidence type="ECO:0000313" key="2">
    <source>
        <dbReference type="Proteomes" id="UP000291084"/>
    </source>
</evidence>